<dbReference type="InterPro" id="IPR030395">
    <property type="entry name" value="GP_PDE_dom"/>
</dbReference>
<dbReference type="PANTHER" id="PTHR46211">
    <property type="entry name" value="GLYCEROPHOSPHORYL DIESTER PHOSPHODIESTERASE"/>
    <property type="match status" value="1"/>
</dbReference>
<feature type="region of interest" description="Disordered" evidence="1">
    <location>
        <begin position="1"/>
        <end position="31"/>
    </location>
</feature>
<feature type="domain" description="GP-PDE" evidence="2">
    <location>
        <begin position="40"/>
        <end position="139"/>
    </location>
</feature>
<dbReference type="KEGG" id="serw:FY030_13510"/>
<sequence length="139" mass="14537">MPGEPDNSRGTRRREVNSSPPSRHREGERLSSGGGRLVVVLVIAHRGLVGPDRPENTLAAVEAAFAADADGVEVDLRLTADGVLVLSHDADLRRLTGIPLPVVSSSWTDLSLAAARTGCNCAASKTSSALLRDEGSSSR</sequence>
<dbReference type="RefSeq" id="WP_158062014.1">
    <property type="nucleotide sequence ID" value="NZ_CP044427.1"/>
</dbReference>
<dbReference type="EMBL" id="CP044427">
    <property type="protein sequence ID" value="QFG69583.1"/>
    <property type="molecule type" value="Genomic_DNA"/>
</dbReference>
<dbReference type="PROSITE" id="PS51704">
    <property type="entry name" value="GP_PDE"/>
    <property type="match status" value="1"/>
</dbReference>
<dbReference type="OrthoDB" id="5241788at2"/>
<name>A0A5J6V8Z5_9MICO</name>
<evidence type="ECO:0000313" key="4">
    <source>
        <dbReference type="Proteomes" id="UP000326546"/>
    </source>
</evidence>
<dbReference type="PANTHER" id="PTHR46211:SF14">
    <property type="entry name" value="GLYCEROPHOSPHODIESTER PHOSPHODIESTERASE"/>
    <property type="match status" value="1"/>
</dbReference>
<evidence type="ECO:0000313" key="3">
    <source>
        <dbReference type="EMBL" id="QFG69583.1"/>
    </source>
</evidence>
<organism evidence="3 4">
    <name type="scientific">Ornithinimicrobium pratense</name>
    <dbReference type="NCBI Taxonomy" id="2593973"/>
    <lineage>
        <taxon>Bacteria</taxon>
        <taxon>Bacillati</taxon>
        <taxon>Actinomycetota</taxon>
        <taxon>Actinomycetes</taxon>
        <taxon>Micrococcales</taxon>
        <taxon>Ornithinimicrobiaceae</taxon>
        <taxon>Ornithinimicrobium</taxon>
    </lineage>
</organism>
<evidence type="ECO:0000256" key="1">
    <source>
        <dbReference type="SAM" id="MobiDB-lite"/>
    </source>
</evidence>
<dbReference type="Pfam" id="PF03009">
    <property type="entry name" value="GDPD"/>
    <property type="match status" value="1"/>
</dbReference>
<dbReference type="AlphaFoldDB" id="A0A5J6V8Z5"/>
<dbReference type="GO" id="GO:0006629">
    <property type="term" value="P:lipid metabolic process"/>
    <property type="evidence" value="ECO:0007669"/>
    <property type="project" value="InterPro"/>
</dbReference>
<dbReference type="InterPro" id="IPR017946">
    <property type="entry name" value="PLC-like_Pdiesterase_TIM-brl"/>
</dbReference>
<evidence type="ECO:0000259" key="2">
    <source>
        <dbReference type="PROSITE" id="PS51704"/>
    </source>
</evidence>
<keyword evidence="4" id="KW-1185">Reference proteome</keyword>
<dbReference type="GO" id="GO:0008081">
    <property type="term" value="F:phosphoric diester hydrolase activity"/>
    <property type="evidence" value="ECO:0007669"/>
    <property type="project" value="InterPro"/>
</dbReference>
<feature type="compositionally biased region" description="Basic and acidic residues" evidence="1">
    <location>
        <begin position="1"/>
        <end position="16"/>
    </location>
</feature>
<dbReference type="SUPFAM" id="SSF51695">
    <property type="entry name" value="PLC-like phosphodiesterases"/>
    <property type="match status" value="1"/>
</dbReference>
<dbReference type="Proteomes" id="UP000326546">
    <property type="component" value="Chromosome"/>
</dbReference>
<gene>
    <name evidence="3" type="ORF">FY030_13510</name>
</gene>
<proteinExistence type="predicted"/>
<protein>
    <recommendedName>
        <fullName evidence="2">GP-PDE domain-containing protein</fullName>
    </recommendedName>
</protein>
<dbReference type="Gene3D" id="3.20.20.190">
    <property type="entry name" value="Phosphatidylinositol (PI) phosphodiesterase"/>
    <property type="match status" value="1"/>
</dbReference>
<accession>A0A5J6V8Z5</accession>
<reference evidence="3 4" key="1">
    <citation type="submission" date="2019-09" db="EMBL/GenBank/DDBJ databases">
        <title>Serinicoccus pratensis sp. nov., isolated from meadow soil.</title>
        <authorList>
            <person name="Zhang W."/>
        </authorList>
    </citation>
    <scope>NUCLEOTIDE SEQUENCE [LARGE SCALE GENOMIC DNA]</scope>
    <source>
        <strain evidence="3 4">W204</strain>
    </source>
</reference>